<comment type="caution">
    <text evidence="2">The sequence shown here is derived from an EMBL/GenBank/DDBJ whole genome shotgun (WGS) entry which is preliminary data.</text>
</comment>
<gene>
    <name evidence="2" type="ORF">CANINC_000823</name>
</gene>
<name>A0A4V4NG47_9ASCO</name>
<accession>A0A4V4NG47</accession>
<dbReference type="AlphaFoldDB" id="A0A4V4NG47"/>
<proteinExistence type="predicted"/>
<sequence>LYVMVLLSLPYYVKTGEDDKQVNEKYSGQAEEILKLARGFVYKGDEKQLNILKPFVATPEGATVPYEIQEFVNLVRNALE</sequence>
<feature type="chain" id="PRO_5020454862" evidence="1">
    <location>
        <begin position="16"/>
        <end position="80"/>
    </location>
</feature>
<protein>
    <submittedName>
        <fullName evidence="2">Uncharacterized protein</fullName>
    </submittedName>
</protein>
<keyword evidence="3" id="KW-1185">Reference proteome</keyword>
<keyword evidence="1" id="KW-0732">Signal</keyword>
<reference evidence="2 3" key="1">
    <citation type="journal article" date="2019" name="Front. Genet.">
        <title>Whole-Genome Sequencing of the Opportunistic Yeast Pathogen Candida inconspicua Uncovers Its Hybrid Origin.</title>
        <authorList>
            <person name="Mixao V."/>
            <person name="Hansen A.P."/>
            <person name="Saus E."/>
            <person name="Boekhout T."/>
            <person name="Lass-Florl C."/>
            <person name="Gabaldon T."/>
        </authorList>
    </citation>
    <scope>NUCLEOTIDE SEQUENCE [LARGE SCALE GENOMIC DNA]</scope>
    <source>
        <strain evidence="2 3">CBS 180</strain>
    </source>
</reference>
<feature type="signal peptide" evidence="1">
    <location>
        <begin position="1"/>
        <end position="15"/>
    </location>
</feature>
<feature type="non-terminal residue" evidence="2">
    <location>
        <position position="80"/>
    </location>
</feature>
<dbReference type="OrthoDB" id="10252707at2759"/>
<feature type="non-terminal residue" evidence="2">
    <location>
        <position position="1"/>
    </location>
</feature>
<evidence type="ECO:0000256" key="1">
    <source>
        <dbReference type="SAM" id="SignalP"/>
    </source>
</evidence>
<dbReference type="Proteomes" id="UP000307173">
    <property type="component" value="Unassembled WGS sequence"/>
</dbReference>
<evidence type="ECO:0000313" key="3">
    <source>
        <dbReference type="Proteomes" id="UP000307173"/>
    </source>
</evidence>
<dbReference type="EMBL" id="SELW01000137">
    <property type="protein sequence ID" value="TID30590.1"/>
    <property type="molecule type" value="Genomic_DNA"/>
</dbReference>
<evidence type="ECO:0000313" key="2">
    <source>
        <dbReference type="EMBL" id="TID30590.1"/>
    </source>
</evidence>
<organism evidence="2 3">
    <name type="scientific">Pichia inconspicua</name>
    <dbReference type="NCBI Taxonomy" id="52247"/>
    <lineage>
        <taxon>Eukaryota</taxon>
        <taxon>Fungi</taxon>
        <taxon>Dikarya</taxon>
        <taxon>Ascomycota</taxon>
        <taxon>Saccharomycotina</taxon>
        <taxon>Pichiomycetes</taxon>
        <taxon>Pichiales</taxon>
        <taxon>Pichiaceae</taxon>
        <taxon>Pichia</taxon>
    </lineage>
</organism>